<dbReference type="Proteomes" id="UP000245138">
    <property type="component" value="Unassembled WGS sequence"/>
</dbReference>
<protein>
    <submittedName>
        <fullName evidence="1">Uncharacterized protein</fullName>
    </submittedName>
</protein>
<dbReference type="EMBL" id="QDKJ01000019">
    <property type="protein sequence ID" value="PWC09716.1"/>
    <property type="molecule type" value="Genomic_DNA"/>
</dbReference>
<sequence length="62" mass="7159">MAEHNDIESIEKILKTECFMPQKGQEVDKIVSRESGGVTQIRIYHKGDLYDLWTSKYNLSAN</sequence>
<organism evidence="1 2">
    <name type="scientific">Brenneria roseae subsp. americana</name>
    <dbReference type="NCBI Taxonomy" id="1508507"/>
    <lineage>
        <taxon>Bacteria</taxon>
        <taxon>Pseudomonadati</taxon>
        <taxon>Pseudomonadota</taxon>
        <taxon>Gammaproteobacteria</taxon>
        <taxon>Enterobacterales</taxon>
        <taxon>Pectobacteriaceae</taxon>
        <taxon>Brenneria</taxon>
    </lineage>
</organism>
<keyword evidence="2" id="KW-1185">Reference proteome</keyword>
<name>A0A2U1TJY2_9GAMM</name>
<comment type="caution">
    <text evidence="1">The sequence shown here is derived from an EMBL/GenBank/DDBJ whole genome shotgun (WGS) entry which is preliminary data.</text>
</comment>
<dbReference type="OrthoDB" id="9873456at2"/>
<proteinExistence type="predicted"/>
<gene>
    <name evidence="1" type="ORF">B4923_18950</name>
</gene>
<evidence type="ECO:0000313" key="1">
    <source>
        <dbReference type="EMBL" id="PWC09716.1"/>
    </source>
</evidence>
<evidence type="ECO:0000313" key="2">
    <source>
        <dbReference type="Proteomes" id="UP000245138"/>
    </source>
</evidence>
<accession>A0A2U1TJY2</accession>
<dbReference type="AlphaFoldDB" id="A0A2U1TJY2"/>
<reference evidence="1 2" key="1">
    <citation type="submission" date="2018-04" db="EMBL/GenBank/DDBJ databases">
        <title>Brenneria corticis sp.nov.</title>
        <authorList>
            <person name="Li Y."/>
        </authorList>
    </citation>
    <scope>NUCLEOTIDE SEQUENCE [LARGE SCALE GENOMIC DNA]</scope>
    <source>
        <strain evidence="1 2">LMG 27715</strain>
    </source>
</reference>